<comment type="catalytic activity">
    <reaction evidence="7">
        <text>ATP + H2O = ADP + phosphate + H(+)</text>
        <dbReference type="Rhea" id="RHEA:13065"/>
        <dbReference type="ChEBI" id="CHEBI:15377"/>
        <dbReference type="ChEBI" id="CHEBI:15378"/>
        <dbReference type="ChEBI" id="CHEBI:30616"/>
        <dbReference type="ChEBI" id="CHEBI:43474"/>
        <dbReference type="ChEBI" id="CHEBI:456216"/>
        <dbReference type="EC" id="3.6.4.10"/>
    </reaction>
</comment>
<dbReference type="Gene3D" id="3.90.640.10">
    <property type="entry name" value="Actin, Chain A, domain 4"/>
    <property type="match status" value="1"/>
</dbReference>
<dbReference type="PROSITE" id="PS01036">
    <property type="entry name" value="HSP70_3"/>
    <property type="match status" value="1"/>
</dbReference>
<dbReference type="PROSITE" id="PS00297">
    <property type="entry name" value="HSP70_1"/>
    <property type="match status" value="1"/>
</dbReference>
<evidence type="ECO:0000256" key="9">
    <source>
        <dbReference type="ARBA" id="ARBA00070638"/>
    </source>
</evidence>
<keyword evidence="14" id="KW-1185">Reference proteome</keyword>
<evidence type="ECO:0000256" key="10">
    <source>
        <dbReference type="RuleBase" id="RU003322"/>
    </source>
</evidence>
<organism evidence="13 14">
    <name type="scientific">Glonium stellatum</name>
    <dbReference type="NCBI Taxonomy" id="574774"/>
    <lineage>
        <taxon>Eukaryota</taxon>
        <taxon>Fungi</taxon>
        <taxon>Dikarya</taxon>
        <taxon>Ascomycota</taxon>
        <taxon>Pezizomycotina</taxon>
        <taxon>Dothideomycetes</taxon>
        <taxon>Pleosporomycetidae</taxon>
        <taxon>Gloniales</taxon>
        <taxon>Gloniaceae</taxon>
        <taxon>Glonium</taxon>
    </lineage>
</organism>
<dbReference type="GO" id="GO:0005759">
    <property type="term" value="C:mitochondrial matrix"/>
    <property type="evidence" value="ECO:0007669"/>
    <property type="project" value="UniProtKB-SubCell"/>
</dbReference>
<evidence type="ECO:0000256" key="1">
    <source>
        <dbReference type="ARBA" id="ARBA00004305"/>
    </source>
</evidence>
<keyword evidence="6" id="KW-0496">Mitochondrion</keyword>
<dbReference type="Proteomes" id="UP000250140">
    <property type="component" value="Unassembled WGS sequence"/>
</dbReference>
<name>A0A8E2F8Y7_9PEZI</name>
<keyword evidence="4 10" id="KW-0067">ATP-binding</keyword>
<dbReference type="NCBIfam" id="NF003520">
    <property type="entry name" value="PRK05183.1"/>
    <property type="match status" value="1"/>
</dbReference>
<sequence length="675" mass="73345">MLSSRLSRTFLPRATSAVRRAPAIRSPFGSSFVRGYADGGEEKVKGSVIGIDLGTTNSAVAIMEGKTPRIIENAEGTRTTPSVVGFTKEGERLVGIAAKRQAVVNPENTLFATKRLIGRKFTDAEVQRDIQQVPYKIVQHTNGDAWLEAQGQKYSPSQIGGFVLGKMKETAEAYLGKSVKNAVVTVPAYFNDSQRQATKDAGQISGLNVLRVVNEPTAAALAYGLDKSNDRVIAVYDLGGGTFDISILEIQNGVFEVKSTNGDTHLGGEDFDITLVRHLVQQFKKEQGIDLSGDRMAIQRIREAAEKAKIELSSSLQTDINLPFITADASGPKHINSKMTRAQLEALVDPLINKTVDPVRKALKDANLQAKDIQEVILVGGMTRMPKVTESVKNIFGRDPAKSVNPDEAVAIGAAIQGAVLSGEVTDLLLLDVTPLSLGIETLGGVFTRLINRNTTIPTKKSQIFSTAADFQSAVEIKVYQGERELVRDNKLLGNFQLVGIPPAHRGVPQIEVTFDIDADSIVHVHAKDKSTNKDQSITIASGSGLSEQEIQNMVNDAERYQEEDKERKNAIEAANRADSVLNDTEKALKEFEDRLDKAETDKIREKITALREFVTKSQAGEGTATAAELKEKTDELQTASLTLFDQMHKARADSSNSSGEQNQQSSEGSEEKKP</sequence>
<feature type="coiled-coil region" evidence="11">
    <location>
        <begin position="558"/>
        <end position="609"/>
    </location>
</feature>
<dbReference type="PROSITE" id="PS00329">
    <property type="entry name" value="HSP70_2"/>
    <property type="match status" value="1"/>
</dbReference>
<dbReference type="PRINTS" id="PR00301">
    <property type="entry name" value="HEATSHOCK70"/>
</dbReference>
<dbReference type="SUPFAM" id="SSF53067">
    <property type="entry name" value="Actin-like ATPase domain"/>
    <property type="match status" value="2"/>
</dbReference>
<reference evidence="13 14" key="1">
    <citation type="journal article" date="2016" name="Nat. Commun.">
        <title>Ectomycorrhizal ecology is imprinted in the genome of the dominant symbiotic fungus Cenococcum geophilum.</title>
        <authorList>
            <consortium name="DOE Joint Genome Institute"/>
            <person name="Peter M."/>
            <person name="Kohler A."/>
            <person name="Ohm R.A."/>
            <person name="Kuo A."/>
            <person name="Krutzmann J."/>
            <person name="Morin E."/>
            <person name="Arend M."/>
            <person name="Barry K.W."/>
            <person name="Binder M."/>
            <person name="Choi C."/>
            <person name="Clum A."/>
            <person name="Copeland A."/>
            <person name="Grisel N."/>
            <person name="Haridas S."/>
            <person name="Kipfer T."/>
            <person name="LaButti K."/>
            <person name="Lindquist E."/>
            <person name="Lipzen A."/>
            <person name="Maire R."/>
            <person name="Meier B."/>
            <person name="Mihaltcheva S."/>
            <person name="Molinier V."/>
            <person name="Murat C."/>
            <person name="Poggeler S."/>
            <person name="Quandt C.A."/>
            <person name="Sperisen C."/>
            <person name="Tritt A."/>
            <person name="Tisserant E."/>
            <person name="Crous P.W."/>
            <person name="Henrissat B."/>
            <person name="Nehls U."/>
            <person name="Egli S."/>
            <person name="Spatafora J.W."/>
            <person name="Grigoriev I.V."/>
            <person name="Martin F.M."/>
        </authorList>
    </citation>
    <scope>NUCLEOTIDE SEQUENCE [LARGE SCALE GENOMIC DNA]</scope>
    <source>
        <strain evidence="13 14">CBS 207.34</strain>
    </source>
</reference>
<feature type="compositionally biased region" description="Low complexity" evidence="12">
    <location>
        <begin position="655"/>
        <end position="668"/>
    </location>
</feature>
<comment type="function">
    <text evidence="8">Required for the assembly of iron-sulfur (Fe/S) clusters in mitochondria. Assisted by the DnaJ-like co-chaperone jac1 and the nucleotide exchange factor mge1, it mediates ATP-dependent Fe-S cluster transfer from the scaffold proteins isu1/isu2 to grx5.</text>
</comment>
<evidence type="ECO:0000256" key="8">
    <source>
        <dbReference type="ARBA" id="ARBA00059314"/>
    </source>
</evidence>
<dbReference type="InterPro" id="IPR043129">
    <property type="entry name" value="ATPase_NBD"/>
</dbReference>
<dbReference type="GO" id="GO:0005524">
    <property type="term" value="F:ATP binding"/>
    <property type="evidence" value="ECO:0007669"/>
    <property type="project" value="UniProtKB-KW"/>
</dbReference>
<keyword evidence="11" id="KW-0175">Coiled coil</keyword>
<evidence type="ECO:0000256" key="4">
    <source>
        <dbReference type="ARBA" id="ARBA00022840"/>
    </source>
</evidence>
<comment type="subcellular location">
    <subcellularLocation>
        <location evidence="1">Mitochondrion matrix</location>
    </subcellularLocation>
</comment>
<dbReference type="InterPro" id="IPR012725">
    <property type="entry name" value="Chaperone_DnaK"/>
</dbReference>
<dbReference type="InterPro" id="IPR029048">
    <property type="entry name" value="HSP70_C_sf"/>
</dbReference>
<evidence type="ECO:0000256" key="7">
    <source>
        <dbReference type="ARBA" id="ARBA00048056"/>
    </source>
</evidence>
<evidence type="ECO:0000313" key="14">
    <source>
        <dbReference type="Proteomes" id="UP000250140"/>
    </source>
</evidence>
<gene>
    <name evidence="13" type="ORF">AOQ84DRAFT_373027</name>
</gene>
<evidence type="ECO:0000256" key="11">
    <source>
        <dbReference type="SAM" id="Coils"/>
    </source>
</evidence>
<keyword evidence="13" id="KW-0346">Stress response</keyword>
<dbReference type="NCBIfam" id="TIGR02350">
    <property type="entry name" value="prok_dnaK"/>
    <property type="match status" value="1"/>
</dbReference>
<dbReference type="AlphaFoldDB" id="A0A8E2F8Y7"/>
<keyword evidence="3 10" id="KW-0547">Nucleotide-binding</keyword>
<dbReference type="OrthoDB" id="2401965at2759"/>
<dbReference type="NCBIfam" id="NF001413">
    <property type="entry name" value="PRK00290.1"/>
    <property type="match status" value="1"/>
</dbReference>
<dbReference type="SUPFAM" id="SSF100920">
    <property type="entry name" value="Heat shock protein 70kD (HSP70), peptide-binding domain"/>
    <property type="match status" value="1"/>
</dbReference>
<evidence type="ECO:0000256" key="6">
    <source>
        <dbReference type="ARBA" id="ARBA00023128"/>
    </source>
</evidence>
<evidence type="ECO:0000256" key="3">
    <source>
        <dbReference type="ARBA" id="ARBA00022741"/>
    </source>
</evidence>
<protein>
    <recommendedName>
        <fullName evidence="9">Iron-sulfur cluster biogenesis chaperone, mitochondrial</fullName>
    </recommendedName>
</protein>
<feature type="region of interest" description="Disordered" evidence="12">
    <location>
        <begin position="639"/>
        <end position="675"/>
    </location>
</feature>
<dbReference type="Gene3D" id="2.60.34.10">
    <property type="entry name" value="Substrate Binding Domain Of DNAk, Chain A, domain 1"/>
    <property type="match status" value="1"/>
</dbReference>
<dbReference type="Pfam" id="PF00012">
    <property type="entry name" value="HSP70"/>
    <property type="match status" value="1"/>
</dbReference>
<dbReference type="GO" id="GO:0051082">
    <property type="term" value="F:unfolded protein binding"/>
    <property type="evidence" value="ECO:0007669"/>
    <property type="project" value="InterPro"/>
</dbReference>
<keyword evidence="5" id="KW-0809">Transit peptide</keyword>
<dbReference type="InterPro" id="IPR013126">
    <property type="entry name" value="Hsp_70_fam"/>
</dbReference>
<dbReference type="HAMAP" id="MF_00332">
    <property type="entry name" value="DnaK"/>
    <property type="match status" value="1"/>
</dbReference>
<evidence type="ECO:0000256" key="12">
    <source>
        <dbReference type="SAM" id="MobiDB-lite"/>
    </source>
</evidence>
<dbReference type="Gene3D" id="1.20.1270.10">
    <property type="match status" value="1"/>
</dbReference>
<proteinExistence type="inferred from homology"/>
<dbReference type="Gene3D" id="3.30.420.40">
    <property type="match status" value="2"/>
</dbReference>
<dbReference type="FunFam" id="3.90.640.10:FF:000003">
    <property type="entry name" value="Molecular chaperone DnaK"/>
    <property type="match status" value="1"/>
</dbReference>
<accession>A0A8E2F8Y7</accession>
<dbReference type="FunFam" id="1.20.1270.10:FF:000007">
    <property type="entry name" value="Heat shock protein, mitochondrial"/>
    <property type="match status" value="1"/>
</dbReference>
<evidence type="ECO:0000313" key="13">
    <source>
        <dbReference type="EMBL" id="OCL12503.1"/>
    </source>
</evidence>
<dbReference type="InterPro" id="IPR029047">
    <property type="entry name" value="HSP70_peptide-bd_sf"/>
</dbReference>
<dbReference type="PANTHER" id="PTHR19375">
    <property type="entry name" value="HEAT SHOCK PROTEIN 70KDA"/>
    <property type="match status" value="1"/>
</dbReference>
<dbReference type="FunFam" id="3.30.420.40:FF:000020">
    <property type="entry name" value="Chaperone protein HscA homolog"/>
    <property type="match status" value="1"/>
</dbReference>
<evidence type="ECO:0000256" key="2">
    <source>
        <dbReference type="ARBA" id="ARBA00007381"/>
    </source>
</evidence>
<evidence type="ECO:0000256" key="5">
    <source>
        <dbReference type="ARBA" id="ARBA00022946"/>
    </source>
</evidence>
<dbReference type="FunFam" id="2.60.34.10:FF:000014">
    <property type="entry name" value="Chaperone protein DnaK HSP70"/>
    <property type="match status" value="1"/>
</dbReference>
<dbReference type="InterPro" id="IPR018181">
    <property type="entry name" value="Heat_shock_70_CS"/>
</dbReference>
<dbReference type="GO" id="GO:0140662">
    <property type="term" value="F:ATP-dependent protein folding chaperone"/>
    <property type="evidence" value="ECO:0007669"/>
    <property type="project" value="InterPro"/>
</dbReference>
<dbReference type="EMBL" id="KV748870">
    <property type="protein sequence ID" value="OCL12503.1"/>
    <property type="molecule type" value="Genomic_DNA"/>
</dbReference>
<dbReference type="FunFam" id="3.30.30.30:FF:000003">
    <property type="entry name" value="Heat shock protein 9"/>
    <property type="match status" value="1"/>
</dbReference>
<comment type="similarity">
    <text evidence="2 10">Belongs to the heat shock protein 70 family.</text>
</comment>
<dbReference type="CDD" id="cd11733">
    <property type="entry name" value="ASKHA_NBD_HSP70_HSPA9"/>
    <property type="match status" value="1"/>
</dbReference>
<dbReference type="FunFam" id="3.30.420.40:FF:000004">
    <property type="entry name" value="Molecular chaperone DnaK"/>
    <property type="match status" value="1"/>
</dbReference>